<name>A0ABT3JMC5_9FLAO</name>
<dbReference type="Pfam" id="PF00583">
    <property type="entry name" value="Acetyltransf_1"/>
    <property type="match status" value="1"/>
</dbReference>
<gene>
    <name evidence="2" type="ORF">OK344_06830</name>
</gene>
<dbReference type="PROSITE" id="PS51186">
    <property type="entry name" value="GNAT"/>
    <property type="match status" value="1"/>
</dbReference>
<keyword evidence="2" id="KW-0012">Acyltransferase</keyword>
<dbReference type="InterPro" id="IPR000182">
    <property type="entry name" value="GNAT_dom"/>
</dbReference>
<feature type="domain" description="N-acetyltransferase" evidence="1">
    <location>
        <begin position="4"/>
        <end position="151"/>
    </location>
</feature>
<keyword evidence="3" id="KW-1185">Reference proteome</keyword>
<dbReference type="InterPro" id="IPR016181">
    <property type="entry name" value="Acyl_CoA_acyltransferase"/>
</dbReference>
<comment type="caution">
    <text evidence="2">The sequence shown here is derived from an EMBL/GenBank/DDBJ whole genome shotgun (WGS) entry which is preliminary data.</text>
</comment>
<proteinExistence type="predicted"/>
<dbReference type="Gene3D" id="3.40.630.30">
    <property type="match status" value="1"/>
</dbReference>
<accession>A0ABT3JMC5</accession>
<sequence length="170" mass="20653">MEYLQINSFDDYRVAEIYNSYCETFPEDERRSEEQFRHLFSNPRVKVFSVLKDLKNIGYLISWELTNFVFIEHFEIFSEFRSLKYGSEIISHLYKNYSHIVLEAEPEDQDENAARRISFYEKNGFMVIDENYVQPCYDPEKNSLNLWLLANWKPEKTDWIKEEIYDVVYC</sequence>
<dbReference type="RefSeq" id="WP_265144079.1">
    <property type="nucleotide sequence ID" value="NZ_JAPCHZ010000002.1"/>
</dbReference>
<organism evidence="2 3">
    <name type="scientific">Kaistella yananensis</name>
    <dbReference type="NCBI Taxonomy" id="2989820"/>
    <lineage>
        <taxon>Bacteria</taxon>
        <taxon>Pseudomonadati</taxon>
        <taxon>Bacteroidota</taxon>
        <taxon>Flavobacteriia</taxon>
        <taxon>Flavobacteriales</taxon>
        <taxon>Weeksellaceae</taxon>
        <taxon>Chryseobacterium group</taxon>
        <taxon>Kaistella</taxon>
    </lineage>
</organism>
<dbReference type="EC" id="2.3.1.-" evidence="2"/>
<evidence type="ECO:0000313" key="3">
    <source>
        <dbReference type="Proteomes" id="UP001209107"/>
    </source>
</evidence>
<dbReference type="Proteomes" id="UP001209107">
    <property type="component" value="Unassembled WGS sequence"/>
</dbReference>
<dbReference type="GO" id="GO:0016746">
    <property type="term" value="F:acyltransferase activity"/>
    <property type="evidence" value="ECO:0007669"/>
    <property type="project" value="UniProtKB-KW"/>
</dbReference>
<protein>
    <submittedName>
        <fullName evidence="2">GNAT family N-acetyltransferase</fullName>
        <ecNumber evidence="2">2.3.1.-</ecNumber>
    </submittedName>
</protein>
<keyword evidence="2" id="KW-0808">Transferase</keyword>
<evidence type="ECO:0000259" key="1">
    <source>
        <dbReference type="PROSITE" id="PS51186"/>
    </source>
</evidence>
<evidence type="ECO:0000313" key="2">
    <source>
        <dbReference type="EMBL" id="MCW4451922.1"/>
    </source>
</evidence>
<dbReference type="EMBL" id="JAPCHZ010000002">
    <property type="protein sequence ID" value="MCW4451922.1"/>
    <property type="molecule type" value="Genomic_DNA"/>
</dbReference>
<dbReference type="SUPFAM" id="SSF55729">
    <property type="entry name" value="Acyl-CoA N-acyltransferases (Nat)"/>
    <property type="match status" value="1"/>
</dbReference>
<reference evidence="2 3" key="1">
    <citation type="submission" date="2022-10" db="EMBL/GenBank/DDBJ databases">
        <title>Kaistella sp. BT-6-1-3.</title>
        <authorList>
            <person name="Ai J."/>
            <person name="Deng Z."/>
        </authorList>
    </citation>
    <scope>NUCLEOTIDE SEQUENCE [LARGE SCALE GENOMIC DNA]</scope>
    <source>
        <strain evidence="2 3">BT6-1-3</strain>
    </source>
</reference>